<proteinExistence type="predicted"/>
<feature type="region of interest" description="Disordered" evidence="1">
    <location>
        <begin position="255"/>
        <end position="369"/>
    </location>
</feature>
<dbReference type="Proteomes" id="UP001175353">
    <property type="component" value="Unassembled WGS sequence"/>
</dbReference>
<sequence>MPLKALLKYLIRASFRTSPKETFLPDEKLQLLYLLKAKQDAVEIEEKLLGAVVQHPPFALIVKAEVTLGAYGQHDSLLPMNRTTFGYVDSAPSNRGISDSTDEPLTYPGLISGARAEPMPPPISCAVLLPEQFEIPKRSLSPTHNDTTRPKKPPRLLGRKRGLVARLDDCVAAVERLTLTLNHAKAELQSDNPLVVHHVTRSFRSTKRAIDALVSTEMDADSDSATSDRGLGYALGRLSQDSGYKDAGVDKAGSEASYTYHRSRPSDPGRARARTGKGSVAIAASEVAGRVRYRSRSRSSRSRPRHTDRASLPMAVIGGLAGARLHQRGTNEPQFDFYGSSINRSRNRRSRSRSRREVAAGPPMAPAGGLAQASVAGLYERVTTRPHDEPQLGAYAYAKSSTLIASDATQKDSELPISTSDLEHDATTVPAGDRHVHEIAEGISSNPLSEQTTDKTWVPARRGLTRSSWGRSFTLSRESEAQRRQLVRPPEALADNAAPSNPKDDSSTELQERPQIAKLEGSALGDAKHAERKSSIRPLDEPQSSLSGAGTGPQRPLGGPSTPTSYRKGMSVPGLEHGVNTGILDDISTNNAIANPAPEVARTFPPSLSPALPGLARRVPPLVSPASPVFAAGSTEHAIPPIHLECIACDDDIDEDPWSLEASHDMDSLDLGLETGEAKARSMKASLVRAQDSPESTAFDTTNPRAADGVTLDRDRMSYSHTGRRRVVSRSDEYYQLPARVMGNTSPETYDVVESEEDSDIDGGSEEEYDTDGGAEEEGEICDGAEGESDMEGGAEEESDIDEGTEEESNMDGGAEEEGDIFGGVEEEGDIFGGAEEESDSVESGEDSDMDGGAEEEGEDLVDELIRRWTTVMI</sequence>
<evidence type="ECO:0000256" key="1">
    <source>
        <dbReference type="SAM" id="MobiDB-lite"/>
    </source>
</evidence>
<feature type="compositionally biased region" description="Low complexity" evidence="1">
    <location>
        <begin position="359"/>
        <end position="369"/>
    </location>
</feature>
<feature type="compositionally biased region" description="Basic and acidic residues" evidence="1">
    <location>
        <begin position="526"/>
        <end position="540"/>
    </location>
</feature>
<feature type="compositionally biased region" description="Polar residues" evidence="1">
    <location>
        <begin position="443"/>
        <end position="455"/>
    </location>
</feature>
<evidence type="ECO:0000313" key="2">
    <source>
        <dbReference type="EMBL" id="KAK0950025.1"/>
    </source>
</evidence>
<organism evidence="2 3">
    <name type="scientific">Friedmanniomyces endolithicus</name>
    <dbReference type="NCBI Taxonomy" id="329885"/>
    <lineage>
        <taxon>Eukaryota</taxon>
        <taxon>Fungi</taxon>
        <taxon>Dikarya</taxon>
        <taxon>Ascomycota</taxon>
        <taxon>Pezizomycotina</taxon>
        <taxon>Dothideomycetes</taxon>
        <taxon>Dothideomycetidae</taxon>
        <taxon>Mycosphaerellales</taxon>
        <taxon>Teratosphaeriaceae</taxon>
        <taxon>Friedmanniomyces</taxon>
    </lineage>
</organism>
<feature type="region of interest" description="Disordered" evidence="1">
    <location>
        <begin position="440"/>
        <end position="459"/>
    </location>
</feature>
<feature type="compositionally biased region" description="Basic residues" evidence="1">
    <location>
        <begin position="291"/>
        <end position="306"/>
    </location>
</feature>
<feature type="region of interest" description="Disordered" evidence="1">
    <location>
        <begin position="687"/>
        <end position="860"/>
    </location>
</feature>
<feature type="region of interest" description="Disordered" evidence="1">
    <location>
        <begin position="136"/>
        <end position="159"/>
    </location>
</feature>
<keyword evidence="3" id="KW-1185">Reference proteome</keyword>
<dbReference type="EMBL" id="JAUJLE010000931">
    <property type="protein sequence ID" value="KAK0950025.1"/>
    <property type="molecule type" value="Genomic_DNA"/>
</dbReference>
<gene>
    <name evidence="2" type="ORF">LTR91_025983</name>
</gene>
<name>A0AAN6JW62_9PEZI</name>
<comment type="caution">
    <text evidence="2">The sequence shown here is derived from an EMBL/GenBank/DDBJ whole genome shotgun (WGS) entry which is preliminary data.</text>
</comment>
<feature type="region of interest" description="Disordered" evidence="1">
    <location>
        <begin position="474"/>
        <end position="574"/>
    </location>
</feature>
<reference evidence="2" key="1">
    <citation type="submission" date="2023-06" db="EMBL/GenBank/DDBJ databases">
        <title>Black Yeasts Isolated from many extreme environments.</title>
        <authorList>
            <person name="Coleine C."/>
            <person name="Stajich J.E."/>
            <person name="Selbmann L."/>
        </authorList>
    </citation>
    <scope>NUCLEOTIDE SEQUENCE</scope>
    <source>
        <strain evidence="2">CCFEE 5200</strain>
    </source>
</reference>
<feature type="compositionally biased region" description="Basic residues" evidence="1">
    <location>
        <begin position="345"/>
        <end position="354"/>
    </location>
</feature>
<protein>
    <submittedName>
        <fullName evidence="2">Uncharacterized protein</fullName>
    </submittedName>
</protein>
<dbReference type="AlphaFoldDB" id="A0AAN6JW62"/>
<feature type="compositionally biased region" description="Polar residues" evidence="1">
    <location>
        <begin position="693"/>
        <end position="704"/>
    </location>
</feature>
<accession>A0AAN6JW62</accession>
<feature type="compositionally biased region" description="Acidic residues" evidence="1">
    <location>
        <begin position="751"/>
        <end position="860"/>
    </location>
</feature>
<feature type="compositionally biased region" description="Basic residues" evidence="1">
    <location>
        <begin position="150"/>
        <end position="159"/>
    </location>
</feature>
<evidence type="ECO:0000313" key="3">
    <source>
        <dbReference type="Proteomes" id="UP001175353"/>
    </source>
</evidence>
<feature type="compositionally biased region" description="Basic and acidic residues" evidence="1">
    <location>
        <begin position="502"/>
        <end position="512"/>
    </location>
</feature>